<evidence type="ECO:0000256" key="3">
    <source>
        <dbReference type="ARBA" id="ARBA00022730"/>
    </source>
</evidence>
<dbReference type="Gene3D" id="1.20.58.110">
    <property type="entry name" value="Ribosomal protein S20"/>
    <property type="match status" value="1"/>
</dbReference>
<dbReference type="InterPro" id="IPR036510">
    <property type="entry name" value="Ribosomal_bS20_sf"/>
</dbReference>
<dbReference type="HAMAP" id="MF_00500">
    <property type="entry name" value="Ribosomal_bS20"/>
    <property type="match status" value="1"/>
</dbReference>
<gene>
    <name evidence="8 10" type="primary">rpsT</name>
    <name evidence="10" type="ORF">AB4Y30_10235</name>
</gene>
<dbReference type="PANTHER" id="PTHR33398:SF1">
    <property type="entry name" value="SMALL RIBOSOMAL SUBUNIT PROTEIN BS20C"/>
    <property type="match status" value="1"/>
</dbReference>
<proteinExistence type="inferred from homology"/>
<protein>
    <recommendedName>
        <fullName evidence="7 8">Small ribosomal subunit protein bS20</fullName>
    </recommendedName>
</protein>
<dbReference type="RefSeq" id="WP_368652136.1">
    <property type="nucleotide sequence ID" value="NZ_CP162599.1"/>
</dbReference>
<name>A0AB39HMA7_9BACI</name>
<dbReference type="FunFam" id="1.20.58.110:FF:000001">
    <property type="entry name" value="30S ribosomal protein S20"/>
    <property type="match status" value="1"/>
</dbReference>
<comment type="function">
    <text evidence="1 8">Binds directly to 16S ribosomal RNA.</text>
</comment>
<dbReference type="AlphaFoldDB" id="A0AB39HMA7"/>
<dbReference type="GO" id="GO:0005829">
    <property type="term" value="C:cytosol"/>
    <property type="evidence" value="ECO:0007669"/>
    <property type="project" value="TreeGrafter"/>
</dbReference>
<evidence type="ECO:0000256" key="4">
    <source>
        <dbReference type="ARBA" id="ARBA00022884"/>
    </source>
</evidence>
<evidence type="ECO:0000256" key="9">
    <source>
        <dbReference type="SAM" id="MobiDB-lite"/>
    </source>
</evidence>
<evidence type="ECO:0000313" key="10">
    <source>
        <dbReference type="EMBL" id="XDK31409.1"/>
    </source>
</evidence>
<evidence type="ECO:0000256" key="8">
    <source>
        <dbReference type="HAMAP-Rule" id="MF_00500"/>
    </source>
</evidence>
<evidence type="ECO:0000256" key="2">
    <source>
        <dbReference type="ARBA" id="ARBA00007634"/>
    </source>
</evidence>
<evidence type="ECO:0000256" key="5">
    <source>
        <dbReference type="ARBA" id="ARBA00022980"/>
    </source>
</evidence>
<dbReference type="NCBIfam" id="TIGR00029">
    <property type="entry name" value="S20"/>
    <property type="match status" value="1"/>
</dbReference>
<dbReference type="GO" id="GO:0070181">
    <property type="term" value="F:small ribosomal subunit rRNA binding"/>
    <property type="evidence" value="ECO:0007669"/>
    <property type="project" value="TreeGrafter"/>
</dbReference>
<accession>A0AB39HMA7</accession>
<evidence type="ECO:0000256" key="1">
    <source>
        <dbReference type="ARBA" id="ARBA00003134"/>
    </source>
</evidence>
<keyword evidence="3 8" id="KW-0699">rRNA-binding</keyword>
<dbReference type="GO" id="GO:0015935">
    <property type="term" value="C:small ribosomal subunit"/>
    <property type="evidence" value="ECO:0007669"/>
    <property type="project" value="TreeGrafter"/>
</dbReference>
<keyword evidence="4 8" id="KW-0694">RNA-binding</keyword>
<dbReference type="InterPro" id="IPR002583">
    <property type="entry name" value="Ribosomal_bS20"/>
</dbReference>
<dbReference type="SUPFAM" id="SSF46992">
    <property type="entry name" value="Ribosomal protein S20"/>
    <property type="match status" value="1"/>
</dbReference>
<dbReference type="PANTHER" id="PTHR33398">
    <property type="entry name" value="30S RIBOSOMAL PROTEIN S20"/>
    <property type="match status" value="1"/>
</dbReference>
<dbReference type="EMBL" id="CP162599">
    <property type="protein sequence ID" value="XDK31409.1"/>
    <property type="molecule type" value="Genomic_DNA"/>
</dbReference>
<reference evidence="10" key="1">
    <citation type="submission" date="2024-07" db="EMBL/GenBank/DDBJ databases">
        <title>Halotolerant mesophilic bacterium Ornithinibacillus sp. 4-3, sp. nov., isolated from soil.</title>
        <authorList>
            <person name="Sidarenka A.V."/>
            <person name="Guliayeva D.E."/>
            <person name="Leanovich S.I."/>
            <person name="Hileuskaya K.S."/>
            <person name="Akhremchuk A.E."/>
            <person name="Sikolenko M.A."/>
            <person name="Valentovich L.N."/>
        </authorList>
    </citation>
    <scope>NUCLEOTIDE SEQUENCE</scope>
    <source>
        <strain evidence="10">4-3</strain>
    </source>
</reference>
<evidence type="ECO:0000256" key="6">
    <source>
        <dbReference type="ARBA" id="ARBA00023274"/>
    </source>
</evidence>
<organism evidence="10">
    <name type="scientific">Ornithinibacillus sp. 4-3</name>
    <dbReference type="NCBI Taxonomy" id="3231488"/>
    <lineage>
        <taxon>Bacteria</taxon>
        <taxon>Bacillati</taxon>
        <taxon>Bacillota</taxon>
        <taxon>Bacilli</taxon>
        <taxon>Bacillales</taxon>
        <taxon>Bacillaceae</taxon>
        <taxon>Ornithinibacillus</taxon>
    </lineage>
</organism>
<dbReference type="GO" id="GO:0006412">
    <property type="term" value="P:translation"/>
    <property type="evidence" value="ECO:0007669"/>
    <property type="project" value="UniProtKB-UniRule"/>
</dbReference>
<dbReference type="GO" id="GO:0003735">
    <property type="term" value="F:structural constituent of ribosome"/>
    <property type="evidence" value="ECO:0007669"/>
    <property type="project" value="InterPro"/>
</dbReference>
<evidence type="ECO:0000256" key="7">
    <source>
        <dbReference type="ARBA" id="ARBA00035136"/>
    </source>
</evidence>
<comment type="similarity">
    <text evidence="2 8">Belongs to the bacterial ribosomal protein bS20 family.</text>
</comment>
<keyword evidence="6 8" id="KW-0687">Ribonucleoprotein</keyword>
<feature type="compositionally biased region" description="Basic residues" evidence="9">
    <location>
        <begin position="75"/>
        <end position="88"/>
    </location>
</feature>
<dbReference type="Pfam" id="PF01649">
    <property type="entry name" value="Ribosomal_S20p"/>
    <property type="match status" value="1"/>
</dbReference>
<keyword evidence="5 8" id="KW-0689">Ribosomal protein</keyword>
<sequence>MANIKSAIKRVQTNEKKRLENQSVKSEMRSYIKQVESLIEANDAENAKAAYLKAARKIDKTVQRGIIHKNSGNRQKSRLAKKLKSLSV</sequence>
<feature type="region of interest" description="Disordered" evidence="9">
    <location>
        <begin position="66"/>
        <end position="88"/>
    </location>
</feature>